<feature type="transmembrane region" description="Helical" evidence="7">
    <location>
        <begin position="81"/>
        <end position="101"/>
    </location>
</feature>
<feature type="transmembrane region" description="Helical" evidence="7">
    <location>
        <begin position="39"/>
        <end position="60"/>
    </location>
</feature>
<accession>A0A1C6K1Q0</accession>
<keyword evidence="3" id="KW-1003">Cell membrane</keyword>
<evidence type="ECO:0000256" key="1">
    <source>
        <dbReference type="ARBA" id="ARBA00004651"/>
    </source>
</evidence>
<dbReference type="AlphaFoldDB" id="A0A1C6K1Q0"/>
<feature type="transmembrane region" description="Helical" evidence="7">
    <location>
        <begin position="237"/>
        <end position="258"/>
    </location>
</feature>
<feature type="transmembrane region" description="Helical" evidence="7">
    <location>
        <begin position="180"/>
        <end position="202"/>
    </location>
</feature>
<dbReference type="EMBL" id="FMHG01000002">
    <property type="protein sequence ID" value="SCJ88171.1"/>
    <property type="molecule type" value="Genomic_DNA"/>
</dbReference>
<dbReference type="GO" id="GO:0005886">
    <property type="term" value="C:plasma membrane"/>
    <property type="evidence" value="ECO:0007669"/>
    <property type="project" value="UniProtKB-SubCell"/>
</dbReference>
<evidence type="ECO:0000256" key="7">
    <source>
        <dbReference type="SAM" id="Phobius"/>
    </source>
</evidence>
<keyword evidence="6 7" id="KW-0472">Membrane</keyword>
<feature type="domain" description="Acyltransferase 3" evidence="8">
    <location>
        <begin position="7"/>
        <end position="324"/>
    </location>
</feature>
<evidence type="ECO:0000256" key="4">
    <source>
        <dbReference type="ARBA" id="ARBA00022692"/>
    </source>
</evidence>
<feature type="transmembrane region" description="Helical" evidence="7">
    <location>
        <begin position="132"/>
        <end position="151"/>
    </location>
</feature>
<protein>
    <submittedName>
        <fullName evidence="9">Fucose 4-O-acetylase and related acetyltransferases</fullName>
    </submittedName>
</protein>
<evidence type="ECO:0000259" key="8">
    <source>
        <dbReference type="Pfam" id="PF01757"/>
    </source>
</evidence>
<comment type="subcellular location">
    <subcellularLocation>
        <location evidence="1">Cell membrane</location>
        <topology evidence="1">Multi-pass membrane protein</topology>
    </subcellularLocation>
</comment>
<evidence type="ECO:0000313" key="9">
    <source>
        <dbReference type="EMBL" id="SCJ88171.1"/>
    </source>
</evidence>
<feature type="transmembrane region" description="Helical" evidence="7">
    <location>
        <begin position="214"/>
        <end position="231"/>
    </location>
</feature>
<name>A0A1C6K1Q0_9FIRM</name>
<comment type="similarity">
    <text evidence="2">Belongs to the acyltransferase 3 family.</text>
</comment>
<gene>
    <name evidence="9" type="ORF">SAMEA3545359_02538</name>
</gene>
<proteinExistence type="inferred from homology"/>
<dbReference type="PANTHER" id="PTHR40074:SF2">
    <property type="entry name" value="O-ACETYLTRANSFERASE WECH"/>
    <property type="match status" value="1"/>
</dbReference>
<dbReference type="PANTHER" id="PTHR40074">
    <property type="entry name" value="O-ACETYLTRANSFERASE WECH"/>
    <property type="match status" value="1"/>
</dbReference>
<evidence type="ECO:0000256" key="5">
    <source>
        <dbReference type="ARBA" id="ARBA00022989"/>
    </source>
</evidence>
<evidence type="ECO:0000256" key="2">
    <source>
        <dbReference type="ARBA" id="ARBA00007400"/>
    </source>
</evidence>
<feature type="transmembrane region" description="Helical" evidence="7">
    <location>
        <begin position="7"/>
        <end position="27"/>
    </location>
</feature>
<evidence type="ECO:0000256" key="6">
    <source>
        <dbReference type="ARBA" id="ARBA00023136"/>
    </source>
</evidence>
<evidence type="ECO:0000256" key="3">
    <source>
        <dbReference type="ARBA" id="ARBA00022475"/>
    </source>
</evidence>
<keyword evidence="4 7" id="KW-0812">Transmembrane</keyword>
<organism evidence="9">
    <name type="scientific">uncultured Anaerotruncus sp</name>
    <dbReference type="NCBI Taxonomy" id="905011"/>
    <lineage>
        <taxon>Bacteria</taxon>
        <taxon>Bacillati</taxon>
        <taxon>Bacillota</taxon>
        <taxon>Clostridia</taxon>
        <taxon>Eubacteriales</taxon>
        <taxon>Oscillospiraceae</taxon>
        <taxon>Anaerotruncus</taxon>
        <taxon>environmental samples</taxon>
    </lineage>
</organism>
<reference evidence="9" key="1">
    <citation type="submission" date="2015-09" db="EMBL/GenBank/DDBJ databases">
        <authorList>
            <consortium name="Pathogen Informatics"/>
        </authorList>
    </citation>
    <scope>NUCLEOTIDE SEQUENCE</scope>
    <source>
        <strain evidence="9">2789STDY5834896</strain>
    </source>
</reference>
<keyword evidence="5 7" id="KW-1133">Transmembrane helix</keyword>
<dbReference type="GO" id="GO:0009246">
    <property type="term" value="P:enterobacterial common antigen biosynthetic process"/>
    <property type="evidence" value="ECO:0007669"/>
    <property type="project" value="TreeGrafter"/>
</dbReference>
<sequence length="346" mass="39423">MHSKRVYSLDCLKAIFILMVVITHFSFTDEQRHRLLAPFWLDLAVPVFMVMTGYTFFLSAEKAQISGFLKHFDRSVLGKKLTRVLLPYCICLAAEVLLLFLTGGLDVHALKASACSVLYSTVFYGGWGPGSYYPLAFLQVLLCAPLLYVFIKKMPLVATVSGLGLAVLYEVFARTYIDDALYRILGFRHLPFVLLGMALYMYGKRLRGSYLPHLAAAVGLLFLGATGYLGYSPRLFYRWTSRSLPVALLAFAVVWWALQHESFLARHHRVFRPLCEIGQASYHIFLSQMLFYGPLQALVQKQIWLCNRVGNYRVLPAALLLNCLVGYLWFRAENYLLRRFRAARPA</sequence>
<feature type="transmembrane region" description="Helical" evidence="7">
    <location>
        <begin position="312"/>
        <end position="330"/>
    </location>
</feature>
<dbReference type="InterPro" id="IPR002656">
    <property type="entry name" value="Acyl_transf_3_dom"/>
</dbReference>
<dbReference type="GO" id="GO:0016413">
    <property type="term" value="F:O-acetyltransferase activity"/>
    <property type="evidence" value="ECO:0007669"/>
    <property type="project" value="TreeGrafter"/>
</dbReference>
<keyword evidence="9" id="KW-0808">Transferase</keyword>
<dbReference type="Pfam" id="PF01757">
    <property type="entry name" value="Acyl_transf_3"/>
    <property type="match status" value="1"/>
</dbReference>